<evidence type="ECO:0000256" key="5">
    <source>
        <dbReference type="ARBA" id="ARBA00056974"/>
    </source>
</evidence>
<feature type="compositionally biased region" description="Low complexity" evidence="7">
    <location>
        <begin position="693"/>
        <end position="706"/>
    </location>
</feature>
<comment type="subcellular location">
    <subcellularLocation>
        <location evidence="1">Cytoplasm</location>
    </subcellularLocation>
</comment>
<feature type="region of interest" description="Disordered" evidence="7">
    <location>
        <begin position="1183"/>
        <end position="1263"/>
    </location>
</feature>
<evidence type="ECO:0000256" key="6">
    <source>
        <dbReference type="ARBA" id="ARBA00074733"/>
    </source>
</evidence>
<dbReference type="InterPro" id="IPR022166">
    <property type="entry name" value="UBAP2/Lig"/>
</dbReference>
<dbReference type="CDD" id="cd14277">
    <property type="entry name" value="UBA_UBP2_like"/>
    <property type="match status" value="1"/>
</dbReference>
<feature type="region of interest" description="Disordered" evidence="7">
    <location>
        <begin position="558"/>
        <end position="592"/>
    </location>
</feature>
<feature type="compositionally biased region" description="Polar residues" evidence="7">
    <location>
        <begin position="1196"/>
        <end position="1208"/>
    </location>
</feature>
<dbReference type="InterPro" id="IPR051833">
    <property type="entry name" value="TC-DDR_regulator"/>
</dbReference>
<feature type="compositionally biased region" description="Gly residues" evidence="7">
    <location>
        <begin position="707"/>
        <end position="719"/>
    </location>
</feature>
<dbReference type="PANTHER" id="PTHR16308:SF13">
    <property type="entry name" value="PROTEIN LINGERER"/>
    <property type="match status" value="1"/>
</dbReference>
<evidence type="ECO:0000256" key="4">
    <source>
        <dbReference type="ARBA" id="ARBA00022610"/>
    </source>
</evidence>
<evidence type="ECO:0000313" key="9">
    <source>
        <dbReference type="EMBL" id="JAC51971.1"/>
    </source>
</evidence>
<feature type="region of interest" description="Disordered" evidence="7">
    <location>
        <begin position="692"/>
        <end position="749"/>
    </location>
</feature>
<feature type="region of interest" description="Disordered" evidence="7">
    <location>
        <begin position="1"/>
        <end position="75"/>
    </location>
</feature>
<organism evidence="9">
    <name type="scientific">Bactrocera dorsalis</name>
    <name type="common">Oriental fruit fly</name>
    <name type="synonym">Dacus dorsalis</name>
    <dbReference type="NCBI Taxonomy" id="27457"/>
    <lineage>
        <taxon>Eukaryota</taxon>
        <taxon>Metazoa</taxon>
        <taxon>Ecdysozoa</taxon>
        <taxon>Arthropoda</taxon>
        <taxon>Hexapoda</taxon>
        <taxon>Insecta</taxon>
        <taxon>Pterygota</taxon>
        <taxon>Neoptera</taxon>
        <taxon>Endopterygota</taxon>
        <taxon>Diptera</taxon>
        <taxon>Brachycera</taxon>
        <taxon>Muscomorpha</taxon>
        <taxon>Tephritoidea</taxon>
        <taxon>Tephritidae</taxon>
        <taxon>Bactrocera</taxon>
        <taxon>Bactrocera</taxon>
    </lineage>
</organism>
<evidence type="ECO:0000256" key="1">
    <source>
        <dbReference type="ARBA" id="ARBA00004496"/>
    </source>
</evidence>
<sequence length="1263" mass="130532">MSTQNRNSGGGRNQKKSNSGSGGGGGGDSALQTSTKKTDVSKTEKEKSHPKPTAEQLRIAQITNSNTSEDPQMREKVATLIEMTQRSEEEVCCALYECDNDLERAVVYLFETLPVGAFETSSKKKKNKAANAGQESAGGDGEWTDTNANTDRREKSRNRSSNRGGRGGTDSRGWRGREARENERNLRDSRGGDDRNDNYRRREGGGGGGGGRSGGSRGAGYAGRGGRGGGRFGAGGRGTGGRGERGFNSRSGTNEDHHEVELWDNTIAQNAEKQQQQMQDDAWGDWDNEEYVGSLKDSKVFTTSNLPNQTAASVVSGGVSSMSGVVSGGTSEISAPPGLEHHLGSSSLVGTPTSPQQQGSHMNTLVSNSVGIAGSSPSGGNNSINDESSTVSSVVQSASTSTTPMMQYSAAVTNTQLAQSQSLTSQQQQQPPVLPGSINLTATALSNTPYGSAADTFSNAATAAANLVQQVQQQQQQQPQGQIKTSATLSVEQSQYFNSLTSQNAAATAVQQPLQQQQQLPSSYAQNAAAVQYPTSYANVFGSAAVTTPAATSGLGVSGADQTQLSGGVQQPQVRRARAKLPPPSKIPSTAVEMPGDTLNNIGYLDVQFGGLDFGTEDSFDTLPEKFGTAVTIESQQQQQQTQSQQQLVQSQQDVSTDYQNKNNVQQQQSSLSAGLQSTQLSEALSTGYSQRGTAGVQQQQQQVVSGGNGVGVGGGASSVGGTTNHTLDLSKSDPYGQSQSATNSTGGYPTSAYQTGVSVANKTANAYQPSAAGQVYNSSSYANVQSSVANTYQPQSYGSYQQTSMNSYQQQAAVSAQTGSNSVAGGGVNVGSSGNAAQNIPAVGGSGGNSNANVSSSNVASNSGSTGNSTVSANSSGNATSSVNSNSNVNSNSSGVAASNNVSSVSNSNVNTNSSSTVSGGGSGASGGGSGGSGGSGVGSSSSSNPASVVAAAAAAAAVSSSSNKTSASGMVPNIQMVSQYIQTGLPFYQQPVYSYEDIQMMQQRVPHVQGYYDLNYTPTSLGTGRDNLGSVAYSTMTDARFTRTDNNSSPVSNVSSTMSQQAGSGGPMLNVPYYFYSGNVMPGSFQYGTPAIYPQIPAANTASGGQFPKPSYSTGYGSTNYDALSQASQDYTKGAYPSSVNQQTKSQNVANPPQTGSSSDITSSMYSKGHVALNKVNSYEKQNFHSGTPPPFNMPNTQTAGGTSAQPYGMYLPMPTAGHHNMIHQPIHQDSNSTGQRQQTSSQSKSAAKQGYSPSYWTGQN</sequence>
<feature type="compositionally biased region" description="Basic and acidic residues" evidence="7">
    <location>
        <begin position="36"/>
        <end position="49"/>
    </location>
</feature>
<feature type="compositionally biased region" description="Low complexity" evidence="7">
    <location>
        <begin position="1235"/>
        <end position="1253"/>
    </location>
</feature>
<dbReference type="GO" id="GO:0005634">
    <property type="term" value="C:nucleus"/>
    <property type="evidence" value="ECO:0007669"/>
    <property type="project" value="TreeGrafter"/>
</dbReference>
<feature type="compositionally biased region" description="Gly residues" evidence="7">
    <location>
        <begin position="205"/>
        <end position="241"/>
    </location>
</feature>
<reference evidence="9" key="1">
    <citation type="journal article" date="2014" name="BMC Genomics">
        <title>Characterizing the developmental transcriptome of the oriental fruit fly, Bactrocera dorsalis (Diptera: Tephritidae) through comparative genomic analysis with Drosophila melanogaster utilizing modENCODE datasets.</title>
        <authorList>
            <person name="Geib S.M."/>
            <person name="Calla B."/>
            <person name="Hall B."/>
            <person name="Hou S."/>
            <person name="Manoukis N.C."/>
        </authorList>
    </citation>
    <scope>NUCLEOTIDE SEQUENCE</scope>
    <source>
        <strain evidence="9">Punador</strain>
    </source>
</reference>
<evidence type="ECO:0000256" key="2">
    <source>
        <dbReference type="ARBA" id="ARBA00022490"/>
    </source>
</evidence>
<dbReference type="PANTHER" id="PTHR16308">
    <property type="entry name" value="UBIQUITIN ASSOCIATED PROTEIN 2-LIKE/LINGERER"/>
    <property type="match status" value="1"/>
</dbReference>
<feature type="compositionally biased region" description="Basic and acidic residues" evidence="7">
    <location>
        <begin position="172"/>
        <end position="204"/>
    </location>
</feature>
<feature type="compositionally biased region" description="Low complexity" evidence="7">
    <location>
        <begin position="371"/>
        <end position="398"/>
    </location>
</feature>
<feature type="compositionally biased region" description="Basic and acidic residues" evidence="7">
    <location>
        <begin position="242"/>
        <end position="257"/>
    </location>
</feature>
<dbReference type="SUPFAM" id="SSF46934">
    <property type="entry name" value="UBA-like"/>
    <property type="match status" value="1"/>
</dbReference>
<keyword evidence="3" id="KW-0597">Phosphoprotein</keyword>
<dbReference type="InterPro" id="IPR015940">
    <property type="entry name" value="UBA"/>
</dbReference>
<feature type="compositionally biased region" description="Polar residues" evidence="7">
    <location>
        <begin position="344"/>
        <end position="370"/>
    </location>
</feature>
<protein>
    <recommendedName>
        <fullName evidence="6">Protein lingerer</fullName>
    </recommendedName>
</protein>
<keyword evidence="2" id="KW-0963">Cytoplasm</keyword>
<dbReference type="AlphaFoldDB" id="A0A034W8R5"/>
<feature type="compositionally biased region" description="Low complexity" evidence="7">
    <location>
        <begin position="1048"/>
        <end position="1058"/>
    </location>
</feature>
<feature type="region of interest" description="Disordered" evidence="7">
    <location>
        <begin position="119"/>
        <end position="257"/>
    </location>
</feature>
<feature type="compositionally biased region" description="Polar residues" evidence="7">
    <location>
        <begin position="1254"/>
        <end position="1263"/>
    </location>
</feature>
<accession>A0A034W8R5</accession>
<name>A0A034W8R5_BACDO</name>
<dbReference type="Pfam" id="PF12478">
    <property type="entry name" value="UBAP2-Lig"/>
    <property type="match status" value="1"/>
</dbReference>
<evidence type="ECO:0000259" key="8">
    <source>
        <dbReference type="PROSITE" id="PS50030"/>
    </source>
</evidence>
<feature type="region of interest" description="Disordered" evidence="7">
    <location>
        <begin position="1135"/>
        <end position="1166"/>
    </location>
</feature>
<feature type="domain" description="UBA" evidence="8">
    <location>
        <begin position="68"/>
        <end position="112"/>
    </location>
</feature>
<feature type="region of interest" description="Disordered" evidence="7">
    <location>
        <begin position="327"/>
        <end position="398"/>
    </location>
</feature>
<feature type="compositionally biased region" description="Polar residues" evidence="7">
    <location>
        <begin position="726"/>
        <end position="749"/>
    </location>
</feature>
<gene>
    <name evidence="9" type="primary">LIG</name>
</gene>
<dbReference type="Gene3D" id="1.10.8.10">
    <property type="entry name" value="DNA helicase RuvA subunit, C-terminal domain"/>
    <property type="match status" value="1"/>
</dbReference>
<feature type="compositionally biased region" description="Polar residues" evidence="7">
    <location>
        <begin position="1140"/>
        <end position="1166"/>
    </location>
</feature>
<feature type="compositionally biased region" description="Polar residues" evidence="7">
    <location>
        <begin position="560"/>
        <end position="573"/>
    </location>
</feature>
<evidence type="ECO:0000256" key="3">
    <source>
        <dbReference type="ARBA" id="ARBA00022553"/>
    </source>
</evidence>
<dbReference type="InterPro" id="IPR009060">
    <property type="entry name" value="UBA-like_sf"/>
</dbReference>
<dbReference type="PROSITE" id="PS50030">
    <property type="entry name" value="UBA"/>
    <property type="match status" value="1"/>
</dbReference>
<keyword evidence="4" id="KW-0085">Behavior</keyword>
<feature type="compositionally biased region" description="Polar residues" evidence="7">
    <location>
        <begin position="61"/>
        <end position="70"/>
    </location>
</feature>
<feature type="region of interest" description="Disordered" evidence="7">
    <location>
        <begin position="842"/>
        <end position="946"/>
    </location>
</feature>
<feature type="compositionally biased region" description="Low complexity" evidence="7">
    <location>
        <begin position="850"/>
        <end position="919"/>
    </location>
</feature>
<dbReference type="OrthoDB" id="5918007at2759"/>
<comment type="function">
    <text evidence="5">Acts in the nervous system to mediate the control of copulatory organs during courtship.</text>
</comment>
<evidence type="ECO:0000256" key="7">
    <source>
        <dbReference type="SAM" id="MobiDB-lite"/>
    </source>
</evidence>
<dbReference type="GO" id="GO:0005737">
    <property type="term" value="C:cytoplasm"/>
    <property type="evidence" value="ECO:0007669"/>
    <property type="project" value="UniProtKB-SubCell"/>
</dbReference>
<proteinExistence type="predicted"/>
<dbReference type="FunFam" id="1.10.8.10:FF:000059">
    <property type="entry name" value="Lingerer, isoform I"/>
    <property type="match status" value="1"/>
</dbReference>
<dbReference type="EMBL" id="GAKP01006981">
    <property type="protein sequence ID" value="JAC51971.1"/>
    <property type="molecule type" value="Transcribed_RNA"/>
</dbReference>
<feature type="compositionally biased region" description="Gly residues" evidence="7">
    <location>
        <begin position="920"/>
        <end position="939"/>
    </location>
</feature>
<feature type="region of interest" description="Disordered" evidence="7">
    <location>
        <begin position="1043"/>
        <end position="1062"/>
    </location>
</feature>